<accession>A0A2V4EBM8</accession>
<gene>
    <name evidence="2" type="ORF">DKK70_02810</name>
</gene>
<feature type="transmembrane region" description="Helical" evidence="1">
    <location>
        <begin position="72"/>
        <end position="93"/>
    </location>
</feature>
<proteinExistence type="predicted"/>
<protein>
    <submittedName>
        <fullName evidence="2">Uncharacterized protein</fullName>
    </submittedName>
</protein>
<organism evidence="2 3">
    <name type="scientific">Gilliamella apicola</name>
    <dbReference type="NCBI Taxonomy" id="1196095"/>
    <lineage>
        <taxon>Bacteria</taxon>
        <taxon>Pseudomonadati</taxon>
        <taxon>Pseudomonadota</taxon>
        <taxon>Gammaproteobacteria</taxon>
        <taxon>Orbales</taxon>
        <taxon>Orbaceae</taxon>
        <taxon>Gilliamella</taxon>
    </lineage>
</organism>
<dbReference type="Proteomes" id="UP000247932">
    <property type="component" value="Unassembled WGS sequence"/>
</dbReference>
<comment type="caution">
    <text evidence="2">The sequence shown here is derived from an EMBL/GenBank/DDBJ whole genome shotgun (WGS) entry which is preliminary data.</text>
</comment>
<evidence type="ECO:0000256" key="1">
    <source>
        <dbReference type="SAM" id="Phobius"/>
    </source>
</evidence>
<keyword evidence="3" id="KW-1185">Reference proteome</keyword>
<reference evidence="2 3" key="1">
    <citation type="submission" date="2018-05" db="EMBL/GenBank/DDBJ databases">
        <title>Reference genomes for bee gut microbiota database.</title>
        <authorList>
            <person name="Ellegaard K.M."/>
        </authorList>
    </citation>
    <scope>NUCLEOTIDE SEQUENCE [LARGE SCALE GENOMIC DNA]</scope>
    <source>
        <strain evidence="2 3">ESL0182</strain>
    </source>
</reference>
<evidence type="ECO:0000313" key="3">
    <source>
        <dbReference type="Proteomes" id="UP000247932"/>
    </source>
</evidence>
<dbReference type="EMBL" id="QGLR01000006">
    <property type="protein sequence ID" value="PXZ08286.1"/>
    <property type="molecule type" value="Genomic_DNA"/>
</dbReference>
<keyword evidence="1" id="KW-0472">Membrane</keyword>
<keyword evidence="1" id="KW-1133">Transmembrane helix</keyword>
<name>A0A2V4EBM8_9GAMM</name>
<dbReference type="AlphaFoldDB" id="A0A2V4EBM8"/>
<feature type="transmembrane region" description="Helical" evidence="1">
    <location>
        <begin position="38"/>
        <end position="60"/>
    </location>
</feature>
<sequence length="101" mass="12121">MIIQWIGFIFLFIFNFFVWIYFYFFAPTNYHNKISLTLVRIGAAIYYLLALGYNFYMLWLNAVHLKPHQDKILVIFICFVLSVNIPLICYFLVSLIPLPKR</sequence>
<feature type="transmembrane region" description="Helical" evidence="1">
    <location>
        <begin position="6"/>
        <end position="26"/>
    </location>
</feature>
<keyword evidence="1" id="KW-0812">Transmembrane</keyword>
<evidence type="ECO:0000313" key="2">
    <source>
        <dbReference type="EMBL" id="PXZ08286.1"/>
    </source>
</evidence>